<accession>A0ABR1ZLF0</accession>
<dbReference type="SUPFAM" id="SSF51197">
    <property type="entry name" value="Clavaminate synthase-like"/>
    <property type="match status" value="1"/>
</dbReference>
<reference evidence="6 7" key="1">
    <citation type="journal article" date="2024" name="G3 (Bethesda)">
        <title>Genome assembly of Hibiscus sabdariffa L. provides insights into metabolisms of medicinal natural products.</title>
        <authorList>
            <person name="Kim T."/>
        </authorList>
    </citation>
    <scope>NUCLEOTIDE SEQUENCE [LARGE SCALE GENOMIC DNA]</scope>
    <source>
        <strain evidence="6">TK-2024</strain>
        <tissue evidence="6">Old leaves</tissue>
    </source>
</reference>
<dbReference type="SUPFAM" id="SSF48264">
    <property type="entry name" value="Cytochrome P450"/>
    <property type="match status" value="1"/>
</dbReference>
<sequence length="471" mass="53588">MVSLGTAAKLPVIDFSNQNLKPGTSEWDSAKHQVQQALEEYGCFRASSDQVVELREAVFGAMEEVFDLPLETKKLYVSDKPFRGYFGHPSKLLESMMIDEAQIAENIEQRLTTTLWPQGNTSFSKTLVSFTELSTRLEKTIRRMILEIFGMDKYVDEHIDSTNYLLKLMKYKAPQTSEPTVGAVAHNDMNTLTILYQNEVDGLQVQSKAGEWIDVEPSPDSFVVMVGESLYIWLNGGLSPAYHRVVVKGNKARYSAGLFSASRGGYRVKAPEELVDDKNPMLFKPFDYEEFLGFYLTQVAPGAVPVHHIQHPCCPFVLRYRLGGQQLTHKTLGAMADKHGPVFSIRLGSNKVLVVSSWEMAKECFTVHDKVFSTRPNTVASRLLTYDSAMFGFAPYEPYWREMRKIATVELLSSNRIVKTRGYEELEYLVMVKYLQEEMKSLQENLQEVKKHLQGKIKSLQEKLQEETNLQ</sequence>
<dbReference type="PRINTS" id="PR00463">
    <property type="entry name" value="EP450I"/>
</dbReference>
<proteinExistence type="inferred from homology"/>
<feature type="coiled-coil region" evidence="4">
    <location>
        <begin position="432"/>
        <end position="470"/>
    </location>
</feature>
<dbReference type="InterPro" id="IPR026992">
    <property type="entry name" value="DIOX_N"/>
</dbReference>
<keyword evidence="1 3" id="KW-0479">Metal-binding</keyword>
<dbReference type="EMBL" id="JBBPBN010000907">
    <property type="protein sequence ID" value="KAK8481450.1"/>
    <property type="molecule type" value="Genomic_DNA"/>
</dbReference>
<evidence type="ECO:0000256" key="4">
    <source>
        <dbReference type="SAM" id="Coils"/>
    </source>
</evidence>
<organism evidence="6 7">
    <name type="scientific">Hibiscus sabdariffa</name>
    <name type="common">roselle</name>
    <dbReference type="NCBI Taxonomy" id="183260"/>
    <lineage>
        <taxon>Eukaryota</taxon>
        <taxon>Viridiplantae</taxon>
        <taxon>Streptophyta</taxon>
        <taxon>Embryophyta</taxon>
        <taxon>Tracheophyta</taxon>
        <taxon>Spermatophyta</taxon>
        <taxon>Magnoliopsida</taxon>
        <taxon>eudicotyledons</taxon>
        <taxon>Gunneridae</taxon>
        <taxon>Pentapetalae</taxon>
        <taxon>rosids</taxon>
        <taxon>malvids</taxon>
        <taxon>Malvales</taxon>
        <taxon>Malvaceae</taxon>
        <taxon>Malvoideae</taxon>
        <taxon>Hibiscus</taxon>
    </lineage>
</organism>
<evidence type="ECO:0000256" key="2">
    <source>
        <dbReference type="ARBA" id="ARBA00023004"/>
    </source>
</evidence>
<dbReference type="Pfam" id="PF03171">
    <property type="entry name" value="2OG-FeII_Oxy"/>
    <property type="match status" value="1"/>
</dbReference>
<dbReference type="PROSITE" id="PS51471">
    <property type="entry name" value="FE2OG_OXY"/>
    <property type="match status" value="1"/>
</dbReference>
<evidence type="ECO:0000256" key="1">
    <source>
        <dbReference type="ARBA" id="ARBA00022723"/>
    </source>
</evidence>
<comment type="similarity">
    <text evidence="3">Belongs to the iron/ascorbate-dependent oxidoreductase family.</text>
</comment>
<dbReference type="Proteomes" id="UP001396334">
    <property type="component" value="Unassembled WGS sequence"/>
</dbReference>
<evidence type="ECO:0000313" key="7">
    <source>
        <dbReference type="Proteomes" id="UP001396334"/>
    </source>
</evidence>
<dbReference type="Pfam" id="PF14226">
    <property type="entry name" value="DIOX_N"/>
    <property type="match status" value="1"/>
</dbReference>
<dbReference type="InterPro" id="IPR001128">
    <property type="entry name" value="Cyt_P450"/>
</dbReference>
<evidence type="ECO:0000259" key="5">
    <source>
        <dbReference type="PROSITE" id="PS51471"/>
    </source>
</evidence>
<comment type="caution">
    <text evidence="6">The sequence shown here is derived from an EMBL/GenBank/DDBJ whole genome shotgun (WGS) entry which is preliminary data.</text>
</comment>
<evidence type="ECO:0000313" key="6">
    <source>
        <dbReference type="EMBL" id="KAK8481450.1"/>
    </source>
</evidence>
<dbReference type="InterPro" id="IPR036396">
    <property type="entry name" value="Cyt_P450_sf"/>
</dbReference>
<keyword evidence="4" id="KW-0175">Coiled coil</keyword>
<keyword evidence="7" id="KW-1185">Reference proteome</keyword>
<dbReference type="InterPro" id="IPR002401">
    <property type="entry name" value="Cyt_P450_E_grp-I"/>
</dbReference>
<protein>
    <recommendedName>
        <fullName evidence="5">Fe2OG dioxygenase domain-containing protein</fullName>
    </recommendedName>
</protein>
<evidence type="ECO:0000256" key="3">
    <source>
        <dbReference type="RuleBase" id="RU003682"/>
    </source>
</evidence>
<dbReference type="InterPro" id="IPR050231">
    <property type="entry name" value="Iron_ascorbate_oxido_reductase"/>
</dbReference>
<dbReference type="PANTHER" id="PTHR47990">
    <property type="entry name" value="2-OXOGLUTARATE (2OG) AND FE(II)-DEPENDENT OXYGENASE SUPERFAMILY PROTEIN-RELATED"/>
    <property type="match status" value="1"/>
</dbReference>
<dbReference type="Gene3D" id="2.60.120.330">
    <property type="entry name" value="B-lactam Antibiotic, Isopenicillin N Synthase, Chain"/>
    <property type="match status" value="1"/>
</dbReference>
<dbReference type="InterPro" id="IPR044861">
    <property type="entry name" value="IPNS-like_FE2OG_OXY"/>
</dbReference>
<dbReference type="Gene3D" id="1.10.630.10">
    <property type="entry name" value="Cytochrome P450"/>
    <property type="match status" value="1"/>
</dbReference>
<dbReference type="InterPro" id="IPR027443">
    <property type="entry name" value="IPNS-like_sf"/>
</dbReference>
<keyword evidence="2 3" id="KW-0408">Iron</keyword>
<dbReference type="InterPro" id="IPR005123">
    <property type="entry name" value="Oxoglu/Fe-dep_dioxygenase_dom"/>
</dbReference>
<feature type="domain" description="Fe2OG dioxygenase" evidence="5">
    <location>
        <begin position="140"/>
        <end position="262"/>
    </location>
</feature>
<dbReference type="Pfam" id="PF00067">
    <property type="entry name" value="p450"/>
    <property type="match status" value="1"/>
</dbReference>
<keyword evidence="3" id="KW-0560">Oxidoreductase</keyword>
<gene>
    <name evidence="6" type="ORF">V6N11_049686</name>
</gene>
<name>A0ABR1ZLF0_9ROSI</name>